<feature type="compositionally biased region" description="Polar residues" evidence="3">
    <location>
        <begin position="210"/>
        <end position="222"/>
    </location>
</feature>
<dbReference type="EMBL" id="JBHMAU010000070">
    <property type="protein sequence ID" value="MFB9777057.1"/>
    <property type="molecule type" value="Genomic_DNA"/>
</dbReference>
<evidence type="ECO:0000256" key="1">
    <source>
        <dbReference type="ARBA" id="ARBA00023015"/>
    </source>
</evidence>
<dbReference type="InterPro" id="IPR036271">
    <property type="entry name" value="Tet_transcr_reg_TetR-rel_C_sf"/>
</dbReference>
<evidence type="ECO:0000256" key="2">
    <source>
        <dbReference type="ARBA" id="ARBA00023163"/>
    </source>
</evidence>
<evidence type="ECO:0000256" key="3">
    <source>
        <dbReference type="SAM" id="MobiDB-lite"/>
    </source>
</evidence>
<name>A0ABV5X3P2_9MICO</name>
<organism evidence="4 5">
    <name type="scientific">Brevibacterium otitidis</name>
    <dbReference type="NCBI Taxonomy" id="53364"/>
    <lineage>
        <taxon>Bacteria</taxon>
        <taxon>Bacillati</taxon>
        <taxon>Actinomycetota</taxon>
        <taxon>Actinomycetes</taxon>
        <taxon>Micrococcales</taxon>
        <taxon>Brevibacteriaceae</taxon>
        <taxon>Brevibacterium</taxon>
    </lineage>
</organism>
<feature type="region of interest" description="Disordered" evidence="3">
    <location>
        <begin position="207"/>
        <end position="235"/>
    </location>
</feature>
<comment type="caution">
    <text evidence="4">The sequence shown here is derived from an EMBL/GenBank/DDBJ whole genome shotgun (WGS) entry which is preliminary data.</text>
</comment>
<dbReference type="InterPro" id="IPR009057">
    <property type="entry name" value="Homeodomain-like_sf"/>
</dbReference>
<keyword evidence="1" id="KW-0805">Transcription regulation</keyword>
<dbReference type="Proteomes" id="UP001589707">
    <property type="component" value="Unassembled WGS sequence"/>
</dbReference>
<accession>A0ABV5X3P2</accession>
<dbReference type="PANTHER" id="PTHR47506:SF1">
    <property type="entry name" value="HTH-TYPE TRANSCRIPTIONAL REGULATOR YJDC"/>
    <property type="match status" value="1"/>
</dbReference>
<gene>
    <name evidence="4" type="ORF">ACFFN1_11710</name>
</gene>
<sequence length="235" mass="26208">MKPLTQDGRSARWEAHRRERRKMLLRRVRHAVAQHGPDISMEQLSASAQTTKTVLYRYFGDRGGLQRAMGEWAMRVISRSLDQAVCNPNTPRESLRAMIAAFVDLAARAPHVYRFCDAAVTSRVDAEGPDEYATFFQGITELLCRRLQLAGDVEVQWAYGAIGFVRAGTERWLLSPTDQEAFVDQLATWLWNSRSADLDRAAAGVAATASPRTSAQTASTGLHANRRPIETEESS</sequence>
<proteinExistence type="predicted"/>
<keyword evidence="2" id="KW-0804">Transcription</keyword>
<dbReference type="RefSeq" id="WP_376840962.1">
    <property type="nucleotide sequence ID" value="NZ_JBHMAU010000070.1"/>
</dbReference>
<reference evidence="4 5" key="1">
    <citation type="submission" date="2024-09" db="EMBL/GenBank/DDBJ databases">
        <authorList>
            <person name="Sun Q."/>
            <person name="Mori K."/>
        </authorList>
    </citation>
    <scope>NUCLEOTIDE SEQUENCE [LARGE SCALE GENOMIC DNA]</scope>
    <source>
        <strain evidence="4 5">JCM 11683</strain>
    </source>
</reference>
<dbReference type="PANTHER" id="PTHR47506">
    <property type="entry name" value="TRANSCRIPTIONAL REGULATORY PROTEIN"/>
    <property type="match status" value="1"/>
</dbReference>
<keyword evidence="5" id="KW-1185">Reference proteome</keyword>
<dbReference type="Gene3D" id="1.10.357.10">
    <property type="entry name" value="Tetracycline Repressor, domain 2"/>
    <property type="match status" value="1"/>
</dbReference>
<evidence type="ECO:0000313" key="4">
    <source>
        <dbReference type="EMBL" id="MFB9777057.1"/>
    </source>
</evidence>
<dbReference type="SUPFAM" id="SSF48498">
    <property type="entry name" value="Tetracyclin repressor-like, C-terminal domain"/>
    <property type="match status" value="1"/>
</dbReference>
<dbReference type="SUPFAM" id="SSF46689">
    <property type="entry name" value="Homeodomain-like"/>
    <property type="match status" value="1"/>
</dbReference>
<evidence type="ECO:0000313" key="5">
    <source>
        <dbReference type="Proteomes" id="UP001589707"/>
    </source>
</evidence>
<protein>
    <submittedName>
        <fullName evidence="4">TetR/AcrR family transcriptional regulator</fullName>
    </submittedName>
</protein>